<keyword evidence="2" id="KW-1185">Reference proteome</keyword>
<dbReference type="PANTHER" id="PTHR37816:SF1">
    <property type="entry name" value="TOXIN"/>
    <property type="match status" value="1"/>
</dbReference>
<accession>A0A2S7WMN7</accession>
<dbReference type="SUPFAM" id="SSF52540">
    <property type="entry name" value="P-loop containing nucleoside triphosphate hydrolases"/>
    <property type="match status" value="1"/>
</dbReference>
<organism evidence="1 2">
    <name type="scientific">Polaribacter porphyrae</name>
    <dbReference type="NCBI Taxonomy" id="1137780"/>
    <lineage>
        <taxon>Bacteria</taxon>
        <taxon>Pseudomonadati</taxon>
        <taxon>Bacteroidota</taxon>
        <taxon>Flavobacteriia</taxon>
        <taxon>Flavobacteriales</taxon>
        <taxon>Flavobacteriaceae</taxon>
    </lineage>
</organism>
<dbReference type="InterPro" id="IPR052922">
    <property type="entry name" value="Cytidylate_Kinase-2"/>
</dbReference>
<dbReference type="InterPro" id="IPR027417">
    <property type="entry name" value="P-loop_NTPase"/>
</dbReference>
<dbReference type="OrthoDB" id="1201990at2"/>
<dbReference type="Gene3D" id="3.40.50.300">
    <property type="entry name" value="P-loop containing nucleotide triphosphate hydrolases"/>
    <property type="match status" value="1"/>
</dbReference>
<protein>
    <recommendedName>
        <fullName evidence="3">Adenylate kinase</fullName>
    </recommendedName>
</protein>
<dbReference type="EMBL" id="MSCN01000001">
    <property type="protein sequence ID" value="PQJ78531.1"/>
    <property type="molecule type" value="Genomic_DNA"/>
</dbReference>
<dbReference type="AlphaFoldDB" id="A0A2S7WMN7"/>
<evidence type="ECO:0000313" key="1">
    <source>
        <dbReference type="EMBL" id="PQJ78531.1"/>
    </source>
</evidence>
<dbReference type="RefSeq" id="WP_105015123.1">
    <property type="nucleotide sequence ID" value="NZ_MSCN01000001.1"/>
</dbReference>
<evidence type="ECO:0000313" key="2">
    <source>
        <dbReference type="Proteomes" id="UP000238882"/>
    </source>
</evidence>
<dbReference type="Proteomes" id="UP000238882">
    <property type="component" value="Unassembled WGS sequence"/>
</dbReference>
<reference evidence="1 2" key="1">
    <citation type="submission" date="2016-12" db="EMBL/GenBank/DDBJ databases">
        <title>Trade-off between light-utilization and light-protection in marine flavobacteria.</title>
        <authorList>
            <person name="Kumagai Y."/>
            <person name="Yoshizawa S."/>
            <person name="Kogure K."/>
            <person name="Iwasaki W."/>
        </authorList>
    </citation>
    <scope>NUCLEOTIDE SEQUENCE [LARGE SCALE GENOMIC DNA]</scope>
    <source>
        <strain evidence="1 2">NBRC 108759</strain>
    </source>
</reference>
<name>A0A2S7WMN7_9FLAO</name>
<sequence length="179" mass="21694">MDRKIIITGTTCTGKTTLGKKLAKEFNISQIDLDDFHFLPNWIEKEKAVFVKDVIAETEKHKEWIVSGSYQSLLKDTIWQEATLIVWLDYPLSLILRRYFIRTYRRIVLKEKCCGENYETLSKTFSKESLFLWILKTYWHRKRRMKDWKENDFSHKEWMILKNPKEEIELKNYFLTKSL</sequence>
<gene>
    <name evidence="1" type="ORF">BTO18_04715</name>
</gene>
<proteinExistence type="predicted"/>
<comment type="caution">
    <text evidence="1">The sequence shown here is derived from an EMBL/GenBank/DDBJ whole genome shotgun (WGS) entry which is preliminary data.</text>
</comment>
<dbReference type="Pfam" id="PF13238">
    <property type="entry name" value="AAA_18"/>
    <property type="match status" value="1"/>
</dbReference>
<evidence type="ECO:0008006" key="3">
    <source>
        <dbReference type="Google" id="ProtNLM"/>
    </source>
</evidence>
<dbReference type="PANTHER" id="PTHR37816">
    <property type="entry name" value="YALI0E33011P"/>
    <property type="match status" value="1"/>
</dbReference>